<reference evidence="2" key="1">
    <citation type="journal article" date="2019" name="Int. J. Syst. Evol. Microbiol.">
        <title>The Global Catalogue of Microorganisms (GCM) 10K type strain sequencing project: providing services to taxonomists for standard genome sequencing and annotation.</title>
        <authorList>
            <consortium name="The Broad Institute Genomics Platform"/>
            <consortium name="The Broad Institute Genome Sequencing Center for Infectious Disease"/>
            <person name="Wu L."/>
            <person name="Ma J."/>
        </authorList>
    </citation>
    <scope>NUCLEOTIDE SEQUENCE [LARGE SCALE GENOMIC DNA]</scope>
    <source>
        <strain evidence="2">JCM 10673</strain>
    </source>
</reference>
<dbReference type="Proteomes" id="UP001501005">
    <property type="component" value="Unassembled WGS sequence"/>
</dbReference>
<evidence type="ECO:0000313" key="2">
    <source>
        <dbReference type="Proteomes" id="UP001501005"/>
    </source>
</evidence>
<name>A0ABP3ZPP6_9ACTN</name>
<organism evidence="1 2">
    <name type="scientific">Streptomyces thermoalcalitolerans</name>
    <dbReference type="NCBI Taxonomy" id="65605"/>
    <lineage>
        <taxon>Bacteria</taxon>
        <taxon>Bacillati</taxon>
        <taxon>Actinomycetota</taxon>
        <taxon>Actinomycetes</taxon>
        <taxon>Kitasatosporales</taxon>
        <taxon>Streptomycetaceae</taxon>
        <taxon>Streptomyces</taxon>
    </lineage>
</organism>
<sequence length="142" mass="16069">MTDTTTDDTRDLRPVRYADHVTAAHADALFEYLSARLSHAITGTEPGTDARRAVTGLDLVIPDLVGTLRHLVARRDELPDWTTAYALELRQAIRREWNRLAHIAGQWADTPTPPPWGPVTHLSAEEEAAEVLRREELRTRER</sequence>
<dbReference type="EMBL" id="BAAAHG010000046">
    <property type="protein sequence ID" value="GAA0925051.1"/>
    <property type="molecule type" value="Genomic_DNA"/>
</dbReference>
<dbReference type="RefSeq" id="WP_344052824.1">
    <property type="nucleotide sequence ID" value="NZ_BAAAHG010000046.1"/>
</dbReference>
<gene>
    <name evidence="1" type="ORF">GCM10009549_45900</name>
</gene>
<evidence type="ECO:0000313" key="1">
    <source>
        <dbReference type="EMBL" id="GAA0925051.1"/>
    </source>
</evidence>
<keyword evidence="2" id="KW-1185">Reference proteome</keyword>
<protein>
    <submittedName>
        <fullName evidence="1">Uncharacterized protein</fullName>
    </submittedName>
</protein>
<comment type="caution">
    <text evidence="1">The sequence shown here is derived from an EMBL/GenBank/DDBJ whole genome shotgun (WGS) entry which is preliminary data.</text>
</comment>
<accession>A0ABP3ZPP6</accession>
<proteinExistence type="predicted"/>